<dbReference type="Gene3D" id="1.20.1650.10">
    <property type="entry name" value="PLP-dependent transferases"/>
    <property type="match status" value="1"/>
</dbReference>
<evidence type="ECO:0000256" key="3">
    <source>
        <dbReference type="ARBA" id="ARBA00022793"/>
    </source>
</evidence>
<dbReference type="RefSeq" id="WP_339981289.1">
    <property type="nucleotide sequence ID" value="NZ_JAQPZS010000015.1"/>
</dbReference>
<accession>A0ABU8SWC8</accession>
<name>A0ABU8SWC8_9GAMM</name>
<dbReference type="PANTHER" id="PTHR45677:SF8">
    <property type="entry name" value="CYSTEINE SULFINIC ACID DECARBOXYLASE"/>
    <property type="match status" value="1"/>
</dbReference>
<dbReference type="InterPro" id="IPR015424">
    <property type="entry name" value="PyrdxlP-dep_Trfase"/>
</dbReference>
<keyword evidence="4 6" id="KW-0663">Pyridoxal phosphate</keyword>
<dbReference type="Gene3D" id="3.90.1150.10">
    <property type="entry name" value="Aspartate Aminotransferase, domain 1"/>
    <property type="match status" value="1"/>
</dbReference>
<dbReference type="SUPFAM" id="SSF53383">
    <property type="entry name" value="PLP-dependent transferases"/>
    <property type="match status" value="1"/>
</dbReference>
<organism evidence="7 8">
    <name type="scientific">Pseudoalteromonas lipolytica</name>
    <dbReference type="NCBI Taxonomy" id="570156"/>
    <lineage>
        <taxon>Bacteria</taxon>
        <taxon>Pseudomonadati</taxon>
        <taxon>Pseudomonadota</taxon>
        <taxon>Gammaproteobacteria</taxon>
        <taxon>Alteromonadales</taxon>
        <taxon>Pseudoalteromonadaceae</taxon>
        <taxon>Pseudoalteromonas</taxon>
    </lineage>
</organism>
<comment type="similarity">
    <text evidence="2 6">Belongs to the group II decarboxylase family.</text>
</comment>
<evidence type="ECO:0000313" key="7">
    <source>
        <dbReference type="EMBL" id="MEJ6497358.1"/>
    </source>
</evidence>
<keyword evidence="7" id="KW-0032">Aminotransferase</keyword>
<evidence type="ECO:0000256" key="5">
    <source>
        <dbReference type="ARBA" id="ARBA00023239"/>
    </source>
</evidence>
<sequence length="514" mass="57175">MNQLAPVLNAHSSINVDEQPHAFIFNENNLLKYEMASMQTMSLIHQALRSAKQVHSGVCHKELSKQIARVELNQPLNNVEQALNEVKSLYLDHAVYFHHPKYVAHLNCPVAYPAVIAEQLLTAINSSLDTWDQSAGGTLIEQKIIDWSIERIGLSATADGIFTSGGSQSNLMALLLARDHAAERLSGHLIRDFGLGPDAHRYRIFCSEVSHFSIQKSAALLGLGYNAVVPVAVDKEFKMDLAALDAAIDECKAQGNIPIALVATAGTTDFGSIDPIDKLKTRCKADNLWLHVDAAYGCGLLAADDHRHLLNGIELADSVTLDYHKSFLQPVSSSAFIVADKKQFKHLTHHADYLNPFNDNPQAAPNLVDKSIQTTRRFDALKLWLTLRIMGHEQIGKVFSSVMALARSSYVALKQDPEFELIHQPELSTLVFRFNDKNLSDEQLNLLNYQIKDELFKQGECAIARTKFRGINYLKFTLLNPNTQIEDIKSIAADIKACAYSIKARLKVEETSHE</sequence>
<dbReference type="Pfam" id="PF00282">
    <property type="entry name" value="Pyridoxal_deC"/>
    <property type="match status" value="1"/>
</dbReference>
<evidence type="ECO:0000256" key="2">
    <source>
        <dbReference type="ARBA" id="ARBA00009533"/>
    </source>
</evidence>
<keyword evidence="5 6" id="KW-0456">Lyase</keyword>
<dbReference type="InterPro" id="IPR002129">
    <property type="entry name" value="PyrdxlP-dep_de-COase"/>
</dbReference>
<comment type="cofactor">
    <cofactor evidence="1 6">
        <name>pyridoxal 5'-phosphate</name>
        <dbReference type="ChEBI" id="CHEBI:597326"/>
    </cofactor>
</comment>
<dbReference type="GO" id="GO:0008483">
    <property type="term" value="F:transaminase activity"/>
    <property type="evidence" value="ECO:0007669"/>
    <property type="project" value="UniProtKB-KW"/>
</dbReference>
<comment type="caution">
    <text evidence="7">The sequence shown here is derived from an EMBL/GenBank/DDBJ whole genome shotgun (WGS) entry which is preliminary data.</text>
</comment>
<keyword evidence="3" id="KW-0210">Decarboxylase</keyword>
<evidence type="ECO:0000256" key="1">
    <source>
        <dbReference type="ARBA" id="ARBA00001933"/>
    </source>
</evidence>
<dbReference type="InterPro" id="IPR015422">
    <property type="entry name" value="PyrdxlP-dep_Trfase_small"/>
</dbReference>
<dbReference type="InterPro" id="IPR010977">
    <property type="entry name" value="Aromatic_deC"/>
</dbReference>
<evidence type="ECO:0000256" key="4">
    <source>
        <dbReference type="ARBA" id="ARBA00022898"/>
    </source>
</evidence>
<reference evidence="7 8" key="1">
    <citation type="submission" date="2023-01" db="EMBL/GenBank/DDBJ databases">
        <title>Trichodesmium-associated heterotrophic epibiont bacteria.</title>
        <authorList>
            <person name="Cleveland C.S."/>
            <person name="Webb E.A."/>
        </authorList>
    </citation>
    <scope>NUCLEOTIDE SEQUENCE [LARGE SCALE GENOMIC DNA]</scope>
    <source>
        <strain evidence="7 8">USCH2</strain>
    </source>
</reference>
<keyword evidence="7" id="KW-0808">Transferase</keyword>
<dbReference type="PANTHER" id="PTHR45677">
    <property type="entry name" value="GLUTAMATE DECARBOXYLASE-RELATED"/>
    <property type="match status" value="1"/>
</dbReference>
<proteinExistence type="inferred from homology"/>
<evidence type="ECO:0000256" key="6">
    <source>
        <dbReference type="RuleBase" id="RU000382"/>
    </source>
</evidence>
<gene>
    <name evidence="7" type="ORF">PQI24_15040</name>
</gene>
<evidence type="ECO:0000313" key="8">
    <source>
        <dbReference type="Proteomes" id="UP001377972"/>
    </source>
</evidence>
<dbReference type="CDD" id="cd06450">
    <property type="entry name" value="DOPA_deC_like"/>
    <property type="match status" value="1"/>
</dbReference>
<dbReference type="EMBL" id="JAQPZS010000015">
    <property type="protein sequence ID" value="MEJ6497358.1"/>
    <property type="molecule type" value="Genomic_DNA"/>
</dbReference>
<dbReference type="PRINTS" id="PR00800">
    <property type="entry name" value="YHDCRBOXLASE"/>
</dbReference>
<keyword evidence="8" id="KW-1185">Reference proteome</keyword>
<dbReference type="Gene3D" id="3.40.640.10">
    <property type="entry name" value="Type I PLP-dependent aspartate aminotransferase-like (Major domain)"/>
    <property type="match status" value="1"/>
</dbReference>
<protein>
    <submittedName>
        <fullName evidence="7">Aspartate aminotransferase family protein</fullName>
    </submittedName>
</protein>
<dbReference type="Proteomes" id="UP001377972">
    <property type="component" value="Unassembled WGS sequence"/>
</dbReference>
<dbReference type="InterPro" id="IPR015421">
    <property type="entry name" value="PyrdxlP-dep_Trfase_major"/>
</dbReference>